<organism evidence="1 2">
    <name type="scientific">Paraburkholderia ribeironis</name>
    <dbReference type="NCBI Taxonomy" id="1247936"/>
    <lineage>
        <taxon>Bacteria</taxon>
        <taxon>Pseudomonadati</taxon>
        <taxon>Pseudomonadota</taxon>
        <taxon>Betaproteobacteria</taxon>
        <taxon>Burkholderiales</taxon>
        <taxon>Burkholderiaceae</taxon>
        <taxon>Paraburkholderia</taxon>
    </lineage>
</organism>
<sequence length="56" mass="5803">MLIKSIAQNGAPESVTIDKSGANLASLEAINAECETSIKIGQSKYLFASDQGAMAD</sequence>
<evidence type="ECO:0000313" key="1">
    <source>
        <dbReference type="EMBL" id="SIT41295.1"/>
    </source>
</evidence>
<name>A0A1N7S1R1_9BURK</name>
<keyword evidence="2" id="KW-1185">Reference proteome</keyword>
<dbReference type="EMBL" id="CYGX02000028">
    <property type="protein sequence ID" value="SIT41295.1"/>
    <property type="molecule type" value="Genomic_DNA"/>
</dbReference>
<dbReference type="STRING" id="1247936.BN2475_280119"/>
<protein>
    <recommendedName>
        <fullName evidence="3">Transposase</fullName>
    </recommendedName>
</protein>
<evidence type="ECO:0008006" key="3">
    <source>
        <dbReference type="Google" id="ProtNLM"/>
    </source>
</evidence>
<gene>
    <name evidence="1" type="ORF">BN2475_280119</name>
</gene>
<reference evidence="1 2" key="1">
    <citation type="submission" date="2016-12" db="EMBL/GenBank/DDBJ databases">
        <authorList>
            <person name="Song W.-J."/>
            <person name="Kurnit D.M."/>
        </authorList>
    </citation>
    <scope>NUCLEOTIDE SEQUENCE [LARGE SCALE GENOMIC DNA]</scope>
    <source>
        <strain evidence="1 2">STM7296</strain>
    </source>
</reference>
<dbReference type="AlphaFoldDB" id="A0A1N7S1R1"/>
<dbReference type="Proteomes" id="UP000187012">
    <property type="component" value="Unassembled WGS sequence"/>
</dbReference>
<proteinExistence type="predicted"/>
<evidence type="ECO:0000313" key="2">
    <source>
        <dbReference type="Proteomes" id="UP000187012"/>
    </source>
</evidence>
<accession>A0A1N7S1R1</accession>